<comment type="pathway">
    <text evidence="2">Secondary metabolite biosynthesis.</text>
</comment>
<dbReference type="GO" id="GO:0016705">
    <property type="term" value="F:oxidoreductase activity, acting on paired donors, with incorporation or reduction of molecular oxygen"/>
    <property type="evidence" value="ECO:0007669"/>
    <property type="project" value="InterPro"/>
</dbReference>
<evidence type="ECO:0000313" key="11">
    <source>
        <dbReference type="EMBL" id="KAJ7030770.1"/>
    </source>
</evidence>
<dbReference type="GO" id="GO:0005506">
    <property type="term" value="F:iron ion binding"/>
    <property type="evidence" value="ECO:0007669"/>
    <property type="project" value="InterPro"/>
</dbReference>
<feature type="binding site" description="axial binding residue" evidence="9">
    <location>
        <position position="442"/>
    </location>
    <ligand>
        <name>heme</name>
        <dbReference type="ChEBI" id="CHEBI:30413"/>
    </ligand>
    <ligandPart>
        <name>Fe</name>
        <dbReference type="ChEBI" id="CHEBI:18248"/>
    </ligandPart>
</feature>
<evidence type="ECO:0000256" key="6">
    <source>
        <dbReference type="ARBA" id="ARBA00023002"/>
    </source>
</evidence>
<dbReference type="EMBL" id="JARJCM010000087">
    <property type="protein sequence ID" value="KAJ7030770.1"/>
    <property type="molecule type" value="Genomic_DNA"/>
</dbReference>
<keyword evidence="8 10" id="KW-0503">Monooxygenase</keyword>
<dbReference type="InterPro" id="IPR050364">
    <property type="entry name" value="Cytochrome_P450_fung"/>
</dbReference>
<sequence>MSYLGLPFATCAAALILMIHYVYRRSIRSNLPLPPGPKKLPFIGNIFDLPPESTWETYTAWGRKFDSDIIHLSLAGQSVVVLLSSTATDDLLDKRSAIYSDRPSLPMYVDIVGWDFNFATDVLQGQRRRAHRRLFSQAFSSVGSKRFRPDQLAATRRMLGRFLATPNQFSKHIRQMAGELIINVAYGIDVLPIDDPYVALAEEAIQAGLDATVPGKFIVDSFPILRYVPGWLPGAGFKRQAKEWRKIARAFRDLPFAESKRLMESGTTHQCFTGEYLQHLNESSQAHYDEDTIKATAATMYLGGSDTVISVLTSFILAMLANPAAQRKAQMEINSVTGGTRLPDFDDEEALPYTAAVVKELSRWHPVAPIGIPHFLRVEDEYRGYRLPANSIVIGNVWAILHDEDMYPDPYSFKPERFLLNGKPNPNVNDPQAVFGFGRRICPGRYFAASQVFISVASILASFDITKAIGDDGALIEPTYEYSTGLIHAPLPFKCSIRPRSQSAVAVIEGKDQYGLSKASN</sequence>
<dbReference type="Proteomes" id="UP001218188">
    <property type="component" value="Unassembled WGS sequence"/>
</dbReference>
<evidence type="ECO:0000256" key="5">
    <source>
        <dbReference type="ARBA" id="ARBA00022723"/>
    </source>
</evidence>
<keyword evidence="4 9" id="KW-0349">Heme</keyword>
<evidence type="ECO:0000256" key="3">
    <source>
        <dbReference type="ARBA" id="ARBA00010617"/>
    </source>
</evidence>
<dbReference type="Pfam" id="PF00067">
    <property type="entry name" value="p450"/>
    <property type="match status" value="1"/>
</dbReference>
<organism evidence="11 12">
    <name type="scientific">Mycena alexandri</name>
    <dbReference type="NCBI Taxonomy" id="1745969"/>
    <lineage>
        <taxon>Eukaryota</taxon>
        <taxon>Fungi</taxon>
        <taxon>Dikarya</taxon>
        <taxon>Basidiomycota</taxon>
        <taxon>Agaricomycotina</taxon>
        <taxon>Agaricomycetes</taxon>
        <taxon>Agaricomycetidae</taxon>
        <taxon>Agaricales</taxon>
        <taxon>Marasmiineae</taxon>
        <taxon>Mycenaceae</taxon>
        <taxon>Mycena</taxon>
    </lineage>
</organism>
<dbReference type="AlphaFoldDB" id="A0AAD6WZZ1"/>
<gene>
    <name evidence="11" type="ORF">C8F04DRAFT_1042049</name>
</gene>
<dbReference type="InterPro" id="IPR017972">
    <property type="entry name" value="Cyt_P450_CS"/>
</dbReference>
<evidence type="ECO:0000256" key="8">
    <source>
        <dbReference type="ARBA" id="ARBA00023033"/>
    </source>
</evidence>
<accession>A0AAD6WZZ1</accession>
<evidence type="ECO:0000256" key="2">
    <source>
        <dbReference type="ARBA" id="ARBA00005179"/>
    </source>
</evidence>
<keyword evidence="5 9" id="KW-0479">Metal-binding</keyword>
<dbReference type="InterPro" id="IPR036396">
    <property type="entry name" value="Cyt_P450_sf"/>
</dbReference>
<evidence type="ECO:0000256" key="7">
    <source>
        <dbReference type="ARBA" id="ARBA00023004"/>
    </source>
</evidence>
<evidence type="ECO:0000256" key="9">
    <source>
        <dbReference type="PIRSR" id="PIRSR602401-1"/>
    </source>
</evidence>
<dbReference type="PRINTS" id="PR00385">
    <property type="entry name" value="P450"/>
</dbReference>
<reference evidence="11" key="1">
    <citation type="submission" date="2023-03" db="EMBL/GenBank/DDBJ databases">
        <title>Massive genome expansion in bonnet fungi (Mycena s.s.) driven by repeated elements and novel gene families across ecological guilds.</title>
        <authorList>
            <consortium name="Lawrence Berkeley National Laboratory"/>
            <person name="Harder C.B."/>
            <person name="Miyauchi S."/>
            <person name="Viragh M."/>
            <person name="Kuo A."/>
            <person name="Thoen E."/>
            <person name="Andreopoulos B."/>
            <person name="Lu D."/>
            <person name="Skrede I."/>
            <person name="Drula E."/>
            <person name="Henrissat B."/>
            <person name="Morin E."/>
            <person name="Kohler A."/>
            <person name="Barry K."/>
            <person name="LaButti K."/>
            <person name="Morin E."/>
            <person name="Salamov A."/>
            <person name="Lipzen A."/>
            <person name="Mereny Z."/>
            <person name="Hegedus B."/>
            <person name="Baldrian P."/>
            <person name="Stursova M."/>
            <person name="Weitz H."/>
            <person name="Taylor A."/>
            <person name="Grigoriev I.V."/>
            <person name="Nagy L.G."/>
            <person name="Martin F."/>
            <person name="Kauserud H."/>
        </authorList>
    </citation>
    <scope>NUCLEOTIDE SEQUENCE</scope>
    <source>
        <strain evidence="11">CBHHK200</strain>
    </source>
</reference>
<dbReference type="InterPro" id="IPR001128">
    <property type="entry name" value="Cyt_P450"/>
</dbReference>
<evidence type="ECO:0000256" key="4">
    <source>
        <dbReference type="ARBA" id="ARBA00022617"/>
    </source>
</evidence>
<keyword evidence="7 9" id="KW-0408">Iron</keyword>
<comment type="cofactor">
    <cofactor evidence="1 9">
        <name>heme</name>
        <dbReference type="ChEBI" id="CHEBI:30413"/>
    </cofactor>
</comment>
<comment type="caution">
    <text evidence="11">The sequence shown here is derived from an EMBL/GenBank/DDBJ whole genome shotgun (WGS) entry which is preliminary data.</text>
</comment>
<dbReference type="Gene3D" id="1.10.630.10">
    <property type="entry name" value="Cytochrome P450"/>
    <property type="match status" value="1"/>
</dbReference>
<dbReference type="GO" id="GO:0004497">
    <property type="term" value="F:monooxygenase activity"/>
    <property type="evidence" value="ECO:0007669"/>
    <property type="project" value="UniProtKB-KW"/>
</dbReference>
<comment type="similarity">
    <text evidence="3 10">Belongs to the cytochrome P450 family.</text>
</comment>
<name>A0AAD6WZZ1_9AGAR</name>
<dbReference type="PANTHER" id="PTHR46300:SF7">
    <property type="entry name" value="P450, PUTATIVE (EUROFUNG)-RELATED"/>
    <property type="match status" value="1"/>
</dbReference>
<dbReference type="PROSITE" id="PS00086">
    <property type="entry name" value="CYTOCHROME_P450"/>
    <property type="match status" value="1"/>
</dbReference>
<keyword evidence="12" id="KW-1185">Reference proteome</keyword>
<evidence type="ECO:0000256" key="10">
    <source>
        <dbReference type="RuleBase" id="RU000461"/>
    </source>
</evidence>
<protein>
    <submittedName>
        <fullName evidence="11">Cytochrome P450</fullName>
    </submittedName>
</protein>
<keyword evidence="6 10" id="KW-0560">Oxidoreductase</keyword>
<evidence type="ECO:0000313" key="12">
    <source>
        <dbReference type="Proteomes" id="UP001218188"/>
    </source>
</evidence>
<proteinExistence type="inferred from homology"/>
<dbReference type="CDD" id="cd11065">
    <property type="entry name" value="CYP64-like"/>
    <property type="match status" value="1"/>
</dbReference>
<dbReference type="PRINTS" id="PR00463">
    <property type="entry name" value="EP450I"/>
</dbReference>
<dbReference type="SUPFAM" id="SSF48264">
    <property type="entry name" value="Cytochrome P450"/>
    <property type="match status" value="1"/>
</dbReference>
<dbReference type="GO" id="GO:0020037">
    <property type="term" value="F:heme binding"/>
    <property type="evidence" value="ECO:0007669"/>
    <property type="project" value="InterPro"/>
</dbReference>
<dbReference type="InterPro" id="IPR002401">
    <property type="entry name" value="Cyt_P450_E_grp-I"/>
</dbReference>
<dbReference type="PANTHER" id="PTHR46300">
    <property type="entry name" value="P450, PUTATIVE (EUROFUNG)-RELATED-RELATED"/>
    <property type="match status" value="1"/>
</dbReference>
<evidence type="ECO:0000256" key="1">
    <source>
        <dbReference type="ARBA" id="ARBA00001971"/>
    </source>
</evidence>